<dbReference type="Proteomes" id="UP000575241">
    <property type="component" value="Unassembled WGS sequence"/>
</dbReference>
<dbReference type="RefSeq" id="WP_311768502.1">
    <property type="nucleotide sequence ID" value="NZ_JACHLN010000003.1"/>
</dbReference>
<dbReference type="Gene3D" id="3.40.50.2300">
    <property type="match status" value="1"/>
</dbReference>
<dbReference type="CDD" id="cd06170">
    <property type="entry name" value="LuxR_C_like"/>
    <property type="match status" value="1"/>
</dbReference>
<dbReference type="Pfam" id="PF00072">
    <property type="entry name" value="Response_reg"/>
    <property type="match status" value="1"/>
</dbReference>
<dbReference type="PANTHER" id="PTHR44688:SF16">
    <property type="entry name" value="DNA-BINDING TRANSCRIPTIONAL ACTIVATOR DEVR_DOSR"/>
    <property type="match status" value="1"/>
</dbReference>
<evidence type="ECO:0000256" key="1">
    <source>
        <dbReference type="ARBA" id="ARBA00022553"/>
    </source>
</evidence>
<dbReference type="SMART" id="SM00421">
    <property type="entry name" value="HTH_LUXR"/>
    <property type="match status" value="1"/>
</dbReference>
<dbReference type="InterPro" id="IPR016032">
    <property type="entry name" value="Sig_transdc_resp-reg_C-effctor"/>
</dbReference>
<dbReference type="PANTHER" id="PTHR44688">
    <property type="entry name" value="DNA-BINDING TRANSCRIPTIONAL ACTIVATOR DEVR_DOSR"/>
    <property type="match status" value="1"/>
</dbReference>
<keyword evidence="2" id="KW-0902">Two-component regulatory system</keyword>
<dbReference type="InterPro" id="IPR000792">
    <property type="entry name" value="Tscrpt_reg_LuxR_C"/>
</dbReference>
<dbReference type="CDD" id="cd17537">
    <property type="entry name" value="REC_FixJ"/>
    <property type="match status" value="1"/>
</dbReference>
<keyword evidence="10" id="KW-1185">Reference proteome</keyword>
<sequence length="215" mass="23104">MSEMFDGGCVCVVDDDDGIRGSLGSLFRSAGLAVALHDSPDAFLKAGLPKGPACLVLDVRLPGINGLDFQETLAAQGMGIPVILITGHGDIPMTVRGMKMGAVDFLPKPFSDEQMLAAVATALERDRARQAGAESDARLNECYARLTPREREVLGLVVAGLMNKQVAAKMELSEITVKIHRGNVMRKMEAQSLADLVRMAEQLGVRDESAHRFNI</sequence>
<evidence type="ECO:0000256" key="2">
    <source>
        <dbReference type="ARBA" id="ARBA00023012"/>
    </source>
</evidence>
<accession>A0A7W7K428</accession>
<evidence type="ECO:0000256" key="6">
    <source>
        <dbReference type="PROSITE-ProRule" id="PRU00169"/>
    </source>
</evidence>
<reference evidence="9 10" key="1">
    <citation type="submission" date="2020-08" db="EMBL/GenBank/DDBJ databases">
        <title>Functional genomics of gut bacteria from endangered species of beetles.</title>
        <authorList>
            <person name="Carlos-Shanley C."/>
        </authorList>
    </citation>
    <scope>NUCLEOTIDE SEQUENCE [LARGE SCALE GENOMIC DNA]</scope>
    <source>
        <strain evidence="9 10">S00224</strain>
    </source>
</reference>
<evidence type="ECO:0000313" key="10">
    <source>
        <dbReference type="Proteomes" id="UP000575241"/>
    </source>
</evidence>
<dbReference type="PROSITE" id="PS50043">
    <property type="entry name" value="HTH_LUXR_2"/>
    <property type="match status" value="1"/>
</dbReference>
<evidence type="ECO:0000313" key="9">
    <source>
        <dbReference type="EMBL" id="MBB4840261.1"/>
    </source>
</evidence>
<dbReference type="Pfam" id="PF00196">
    <property type="entry name" value="GerE"/>
    <property type="match status" value="1"/>
</dbReference>
<dbReference type="AlphaFoldDB" id="A0A7W7K428"/>
<keyword evidence="4" id="KW-0238">DNA-binding</keyword>
<dbReference type="SUPFAM" id="SSF46894">
    <property type="entry name" value="C-terminal effector domain of the bipartite response regulators"/>
    <property type="match status" value="1"/>
</dbReference>
<dbReference type="GO" id="GO:0003677">
    <property type="term" value="F:DNA binding"/>
    <property type="evidence" value="ECO:0007669"/>
    <property type="project" value="UniProtKB-KW"/>
</dbReference>
<feature type="domain" description="HTH luxR-type" evidence="7">
    <location>
        <begin position="139"/>
        <end position="204"/>
    </location>
</feature>
<dbReference type="PROSITE" id="PS50110">
    <property type="entry name" value="RESPONSE_REGULATORY"/>
    <property type="match status" value="1"/>
</dbReference>
<dbReference type="PRINTS" id="PR00038">
    <property type="entry name" value="HTHLUXR"/>
</dbReference>
<dbReference type="SMART" id="SM00448">
    <property type="entry name" value="REC"/>
    <property type="match status" value="1"/>
</dbReference>
<dbReference type="InterPro" id="IPR036388">
    <property type="entry name" value="WH-like_DNA-bd_sf"/>
</dbReference>
<dbReference type="GO" id="GO:0006355">
    <property type="term" value="P:regulation of DNA-templated transcription"/>
    <property type="evidence" value="ECO:0007669"/>
    <property type="project" value="InterPro"/>
</dbReference>
<keyword evidence="5" id="KW-0804">Transcription</keyword>
<keyword evidence="3" id="KW-0805">Transcription regulation</keyword>
<comment type="caution">
    <text evidence="9">The sequence shown here is derived from an EMBL/GenBank/DDBJ whole genome shotgun (WGS) entry which is preliminary data.</text>
</comment>
<dbReference type="InterPro" id="IPR001789">
    <property type="entry name" value="Sig_transdc_resp-reg_receiver"/>
</dbReference>
<proteinExistence type="predicted"/>
<dbReference type="PROSITE" id="PS00622">
    <property type="entry name" value="HTH_LUXR_1"/>
    <property type="match status" value="1"/>
</dbReference>
<organism evidence="9 10">
    <name type="scientific">Sphingomonas kyeonggiensis</name>
    <dbReference type="NCBI Taxonomy" id="1268553"/>
    <lineage>
        <taxon>Bacteria</taxon>
        <taxon>Pseudomonadati</taxon>
        <taxon>Pseudomonadota</taxon>
        <taxon>Alphaproteobacteria</taxon>
        <taxon>Sphingomonadales</taxon>
        <taxon>Sphingomonadaceae</taxon>
        <taxon>Sphingomonas</taxon>
    </lineage>
</organism>
<evidence type="ECO:0000256" key="4">
    <source>
        <dbReference type="ARBA" id="ARBA00023125"/>
    </source>
</evidence>
<feature type="domain" description="Response regulatory" evidence="8">
    <location>
        <begin position="9"/>
        <end position="123"/>
    </location>
</feature>
<evidence type="ECO:0000259" key="8">
    <source>
        <dbReference type="PROSITE" id="PS50110"/>
    </source>
</evidence>
<dbReference type="InterPro" id="IPR011006">
    <property type="entry name" value="CheY-like_superfamily"/>
</dbReference>
<dbReference type="EMBL" id="JACHLN010000003">
    <property type="protein sequence ID" value="MBB4840261.1"/>
    <property type="molecule type" value="Genomic_DNA"/>
</dbReference>
<dbReference type="FunFam" id="3.40.50.2300:FF:000018">
    <property type="entry name" value="DNA-binding transcriptional regulator NtrC"/>
    <property type="match status" value="1"/>
</dbReference>
<dbReference type="SUPFAM" id="SSF52172">
    <property type="entry name" value="CheY-like"/>
    <property type="match status" value="1"/>
</dbReference>
<name>A0A7W7K428_9SPHN</name>
<dbReference type="Gene3D" id="1.10.10.10">
    <property type="entry name" value="Winged helix-like DNA-binding domain superfamily/Winged helix DNA-binding domain"/>
    <property type="match status" value="1"/>
</dbReference>
<keyword evidence="1 6" id="KW-0597">Phosphoprotein</keyword>
<dbReference type="GO" id="GO:0000160">
    <property type="term" value="P:phosphorelay signal transduction system"/>
    <property type="evidence" value="ECO:0007669"/>
    <property type="project" value="UniProtKB-KW"/>
</dbReference>
<gene>
    <name evidence="9" type="ORF">HNP52_003353</name>
</gene>
<evidence type="ECO:0000256" key="5">
    <source>
        <dbReference type="ARBA" id="ARBA00023163"/>
    </source>
</evidence>
<feature type="modified residue" description="4-aspartylphosphate" evidence="6">
    <location>
        <position position="58"/>
    </location>
</feature>
<protein>
    <submittedName>
        <fullName evidence="9">FixJ family two-component response regulator</fullName>
    </submittedName>
</protein>
<evidence type="ECO:0000256" key="3">
    <source>
        <dbReference type="ARBA" id="ARBA00023015"/>
    </source>
</evidence>
<evidence type="ECO:0000259" key="7">
    <source>
        <dbReference type="PROSITE" id="PS50043"/>
    </source>
</evidence>